<dbReference type="HOGENOM" id="CLU_2808707_0_0_0"/>
<keyword evidence="2" id="KW-1185">Reference proteome</keyword>
<name>I0IH50_PHYMF</name>
<proteinExistence type="predicted"/>
<sequence length="67" mass="7300">MAARAERQRRSVWLVHEEAGSRRGQRGVATQLSQPGWLRELSGDAALSGLCARELGRDPDSVASPRS</sequence>
<accession>I0IH50</accession>
<dbReference type="EMBL" id="AP012338">
    <property type="protein sequence ID" value="BAM04588.1"/>
    <property type="molecule type" value="Genomic_DNA"/>
</dbReference>
<protein>
    <submittedName>
        <fullName evidence="1">Uncharacterized protein</fullName>
    </submittedName>
</protein>
<dbReference type="Proteomes" id="UP000007881">
    <property type="component" value="Chromosome"/>
</dbReference>
<evidence type="ECO:0000313" key="1">
    <source>
        <dbReference type="EMBL" id="BAM04588.1"/>
    </source>
</evidence>
<organism evidence="1 2">
    <name type="scientific">Phycisphaera mikurensis (strain NBRC 102666 / KCTC 22515 / FYK2301M01)</name>
    <dbReference type="NCBI Taxonomy" id="1142394"/>
    <lineage>
        <taxon>Bacteria</taxon>
        <taxon>Pseudomonadati</taxon>
        <taxon>Planctomycetota</taxon>
        <taxon>Phycisphaerae</taxon>
        <taxon>Phycisphaerales</taxon>
        <taxon>Phycisphaeraceae</taxon>
        <taxon>Phycisphaera</taxon>
    </lineage>
</organism>
<dbReference type="STRING" id="1142394.PSMK_24290"/>
<evidence type="ECO:0000313" key="2">
    <source>
        <dbReference type="Proteomes" id="UP000007881"/>
    </source>
</evidence>
<reference evidence="1 2" key="1">
    <citation type="submission" date="2012-02" db="EMBL/GenBank/DDBJ databases">
        <title>Complete genome sequence of Phycisphaera mikurensis NBRC 102666.</title>
        <authorList>
            <person name="Ankai A."/>
            <person name="Hosoyama A."/>
            <person name="Terui Y."/>
            <person name="Sekine M."/>
            <person name="Fukai R."/>
            <person name="Kato Y."/>
            <person name="Nakamura S."/>
            <person name="Yamada-Narita S."/>
            <person name="Kawakoshi A."/>
            <person name="Fukunaga Y."/>
            <person name="Yamazaki S."/>
            <person name="Fujita N."/>
        </authorList>
    </citation>
    <scope>NUCLEOTIDE SEQUENCE [LARGE SCALE GENOMIC DNA]</scope>
    <source>
        <strain evidence="2">NBRC 102666 / KCTC 22515 / FYK2301M01</strain>
    </source>
</reference>
<gene>
    <name evidence="1" type="ordered locus">PSMK_24290</name>
</gene>
<dbReference type="AlphaFoldDB" id="I0IH50"/>
<dbReference type="KEGG" id="phm:PSMK_24290"/>